<organism evidence="1 2">
    <name type="scientific">Racocetra persica</name>
    <dbReference type="NCBI Taxonomy" id="160502"/>
    <lineage>
        <taxon>Eukaryota</taxon>
        <taxon>Fungi</taxon>
        <taxon>Fungi incertae sedis</taxon>
        <taxon>Mucoromycota</taxon>
        <taxon>Glomeromycotina</taxon>
        <taxon>Glomeromycetes</taxon>
        <taxon>Diversisporales</taxon>
        <taxon>Gigasporaceae</taxon>
        <taxon>Racocetra</taxon>
    </lineage>
</organism>
<protein>
    <submittedName>
        <fullName evidence="1">2207_t:CDS:1</fullName>
    </submittedName>
</protein>
<sequence>EAFTYLLNQYGGIVKYHGLFSEPNILISDPKLVQQVLVNRPYEYQKLFLNQS</sequence>
<feature type="non-terminal residue" evidence="1">
    <location>
        <position position="52"/>
    </location>
</feature>
<feature type="non-terminal residue" evidence="1">
    <location>
        <position position="1"/>
    </location>
</feature>
<dbReference type="Proteomes" id="UP000789920">
    <property type="component" value="Unassembled WGS sequence"/>
</dbReference>
<dbReference type="EMBL" id="CAJVQC010112802">
    <property type="protein sequence ID" value="CAG8835792.1"/>
    <property type="molecule type" value="Genomic_DNA"/>
</dbReference>
<reference evidence="1" key="1">
    <citation type="submission" date="2021-06" db="EMBL/GenBank/DDBJ databases">
        <authorList>
            <person name="Kallberg Y."/>
            <person name="Tangrot J."/>
            <person name="Rosling A."/>
        </authorList>
    </citation>
    <scope>NUCLEOTIDE SEQUENCE</scope>
    <source>
        <strain evidence="1">MA461A</strain>
    </source>
</reference>
<gene>
    <name evidence="1" type="ORF">RPERSI_LOCUS29680</name>
</gene>
<proteinExistence type="predicted"/>
<keyword evidence="2" id="KW-1185">Reference proteome</keyword>
<comment type="caution">
    <text evidence="1">The sequence shown here is derived from an EMBL/GenBank/DDBJ whole genome shotgun (WGS) entry which is preliminary data.</text>
</comment>
<accession>A0ACA9SE98</accession>
<name>A0ACA9SE98_9GLOM</name>
<evidence type="ECO:0000313" key="1">
    <source>
        <dbReference type="EMBL" id="CAG8835792.1"/>
    </source>
</evidence>
<evidence type="ECO:0000313" key="2">
    <source>
        <dbReference type="Proteomes" id="UP000789920"/>
    </source>
</evidence>